<keyword evidence="10" id="KW-0238">DNA-binding</keyword>
<feature type="compositionally biased region" description="Low complexity" evidence="16">
    <location>
        <begin position="985"/>
        <end position="998"/>
    </location>
</feature>
<dbReference type="InterPro" id="IPR001005">
    <property type="entry name" value="SANT/Myb"/>
</dbReference>
<dbReference type="GO" id="GO:0003682">
    <property type="term" value="F:chromatin binding"/>
    <property type="evidence" value="ECO:0007669"/>
    <property type="project" value="TreeGrafter"/>
</dbReference>
<dbReference type="PROSITE" id="PS51194">
    <property type="entry name" value="HELICASE_CTER"/>
    <property type="match status" value="1"/>
</dbReference>
<dbReference type="Pfam" id="PF07529">
    <property type="entry name" value="HSA"/>
    <property type="match status" value="1"/>
</dbReference>
<dbReference type="InterPro" id="IPR049730">
    <property type="entry name" value="SNF2/RAD54-like_C"/>
</dbReference>
<keyword evidence="7" id="KW-0067">ATP-binding</keyword>
<feature type="compositionally biased region" description="Low complexity" evidence="16">
    <location>
        <begin position="1072"/>
        <end position="1082"/>
    </location>
</feature>
<evidence type="ECO:0000313" key="23">
    <source>
        <dbReference type="Proteomes" id="UP000335636"/>
    </source>
</evidence>
<evidence type="ECO:0000256" key="16">
    <source>
        <dbReference type="SAM" id="MobiDB-lite"/>
    </source>
</evidence>
<evidence type="ECO:0000256" key="5">
    <source>
        <dbReference type="ARBA" id="ARBA00022801"/>
    </source>
</evidence>
<evidence type="ECO:0000313" key="22">
    <source>
        <dbReference type="EMBL" id="VTJ83009.1"/>
    </source>
</evidence>
<feature type="domain" description="Helicase C-terminal" evidence="19">
    <location>
        <begin position="1396"/>
        <end position="1553"/>
    </location>
</feature>
<feature type="region of interest" description="Disordered" evidence="16">
    <location>
        <begin position="500"/>
        <end position="526"/>
    </location>
</feature>
<feature type="region of interest" description="Disordered" evidence="16">
    <location>
        <begin position="1283"/>
        <end position="1302"/>
    </location>
</feature>
<feature type="region of interest" description="Disordered" evidence="16">
    <location>
        <begin position="1784"/>
        <end position="1808"/>
    </location>
</feature>
<keyword evidence="8" id="KW-0156">Chromatin regulator</keyword>
<keyword evidence="15" id="KW-0175">Coiled coil</keyword>
<evidence type="ECO:0000256" key="4">
    <source>
        <dbReference type="ARBA" id="ARBA00022741"/>
    </source>
</evidence>
<evidence type="ECO:0000256" key="13">
    <source>
        <dbReference type="ARBA" id="ARBA00076199"/>
    </source>
</evidence>
<proteinExistence type="inferred from homology"/>
<comment type="subcellular location">
    <subcellularLocation>
        <location evidence="1">Nucleus</location>
    </subcellularLocation>
</comment>
<dbReference type="PANTHER" id="PTHR46459">
    <property type="entry name" value="E1A-BINDING PROTEIN P400-RELATED"/>
    <property type="match status" value="1"/>
</dbReference>
<evidence type="ECO:0000256" key="11">
    <source>
        <dbReference type="ARBA" id="ARBA00023242"/>
    </source>
</evidence>
<feature type="compositionally biased region" description="Low complexity" evidence="16">
    <location>
        <begin position="1024"/>
        <end position="1047"/>
    </location>
</feature>
<feature type="compositionally biased region" description="Polar residues" evidence="16">
    <location>
        <begin position="169"/>
        <end position="184"/>
    </location>
</feature>
<dbReference type="Gene3D" id="3.40.50.10810">
    <property type="entry name" value="Tandem AAA-ATPase domain"/>
    <property type="match status" value="1"/>
</dbReference>
<evidence type="ECO:0000259" key="18">
    <source>
        <dbReference type="PROSITE" id="PS51192"/>
    </source>
</evidence>
<feature type="compositionally biased region" description="Pro residues" evidence="16">
    <location>
        <begin position="89"/>
        <end position="102"/>
    </location>
</feature>
<keyword evidence="4" id="KW-0547">Nucleotide-binding</keyword>
<keyword evidence="5" id="KW-0378">Hydrolase</keyword>
<feature type="compositionally biased region" description="Polar residues" evidence="16">
    <location>
        <begin position="59"/>
        <end position="86"/>
    </location>
</feature>
<evidence type="ECO:0000256" key="6">
    <source>
        <dbReference type="ARBA" id="ARBA00022806"/>
    </source>
</evidence>
<dbReference type="SUPFAM" id="SSF52540">
    <property type="entry name" value="P-loop containing nucleoside triphosphate hydrolases"/>
    <property type="match status" value="3"/>
</dbReference>
<sequence length="2175" mass="240130">MEVDPFKRQPVMPPAEQSKRPRLEVGHPGVVFQPPGVSAGVPLQQLMPTVQGGMPPTPQAAQLTGQKQSQQQYDPSTGPPVQNAASLHTPPPQLPARLPPASVPASALPSTLQFSQQPQVLEAQTQPQVQPKTQQLGVSVPAPQPSQPLAPPPQPSQPALHVPMPGKAQMQTAQLPSQPQTVASTRPPLDSAQPCQRSLPTASSSLAPGSSAVPGPSPARSSPVSRPSSASSKALSPVTSRSPGVAASAPPKPQSPAQNAASSQDSVQDKLAEQITLENHIHQRVADLRKEGLWSLRRLPKLQEAPRPKSHWDYLLEEVQWMATDFAQERRWKLAAARKLVRTVARHHEEQKLREQREKKEEQDRLRRIAASAAREIEHFWSNIGQVVEIKLQVELEERRKKALNLQQVSRKGKESRARGCGTFPEHFLDSGISGRKRKASTSLTDDEVEDEEETIEEEEAHEGLVDHHTELSNLAKEAELPLMDLMKLYEGAFLPNFQWPQPDPECDETSGEEDADDCPSDRESRRDSVLIDSLFIMDQFKATERVNVGKPNTKDIAEVTAVAEAVLPKGSARVTTTVKFSAPSLLYGALRDYQKIGLDWLAKLYRKNLNGILADEAGLGKAVQVIAFFAHLACNEGNWGPHLVVVRSCNILKWELELKRWCPGLKTLSYVGSHRELKAKRQEWAEPNSFHICITSYKQFFRGYPAFSRVRWKCLVIDEMQRVKGLTERHWEAVFTLQSQQRLLLIDAPLHNTFLELWTMVHFLIPGISRPYLSFPLKAPSEENQDYYHKVVIRLHRVTQPFILRRTKRDVEKQLTRKYEHVLKCRLSSRQKALYEDVILQPGTQEALKSGHFVNVLSILMRLQRICNHPGLIEPRVPDSSYVAGPLQYQSASLVLEALERGVWKEADLSIFDLIGLENKITHHEAELLSKKKVTRKLMEEAFNSPPPSARPVAVKLKASRLFQPVQYGQKPEGRTVAFPSSHPPRTATANTAAAPPQGQARGRPPIATFSANPDAKAALLQTSPASASARHHPATTSSPAAGPAHPVRPRAQTAAPACAPGLPPPPPQAPSLAAGQSAPPQRLVLTSQAQARLPSGEVVKIAQLASIAGPQSRVAQPETPVTLQFQGNKFTLSHSQLRQLTAGQPLQLQGSVLQIVSAPGQPYLRAPGPVVMQTMSQAGTVHGALGNKPPAGGPSPVPLTPQVGVPGRVAVNAMAVGEQGLTSKPASPVTGPTQEEKSRLLKERLDQVHMVNERRCSQAPMYGRDLLRICSLPGRGRVPWPTPVDRSLGKRSGPVSFPSTPSRSVGDLILSLNRRQESLQDVLDRVACVIPPVVATPPSLWVARPPTLYRRRLRTLRQRLREHTAPYAQQLRQLTALRSLQFPELRLVQFDSGKLEALAVLLQKLKSEGRRVLILSQMVLMLDILEMFLNFHYLTYIRIDENANSEQRQELMRSFNRDRRVFCALLSTHSRATGISLVEADTVVFYDNDLNPVMDAKAQEWCDRIGRCKDIHIYRLVSGNSIEEKLLKNGTKDLIREVAAQGNDYSMAFLTQRTIQELFEVHSPLDDTGFPVKAEEFVVLSQEPTVSETIAPKIARPFIEALKSIEDLEEDTQKTAEEAVPGASAGLSTSEVGSSRCEEEPSQLEELADLMEQLTPIEKYALNYLELFHTTVDQERERNSEDAVLTSVRDWEAHNAQILQEREAQLQREQEEAELLTYTREDAYSMEYVYEDADGQTEVMPLWTPPTPPQDDNDVYIDSVMCLMYEATPIPEAKLPPVYVRKERKRHKTDPSAAGRKKKQRHGEAVVPPRSLFDRATPGMLKMRREGKEQKKNLLLKQQAPFAKPLPTCVKSSGEPAQDSPEWLIGEDWALLQAVKQLLELPLNLTIVSPAHTPNWDLVSDVVNSCSRIYRSSKQCRSRYENVIIPREEGKSKNNRPLRTSQIYAQDENATHTQLFSSHFDLMKTTAGKRSPPIKPLLGMNPFQKNPKHASVLSESGITYDKPLPPIQVASLRAERIAKEKKALADQQKTQQPAVSQPPPQPQPPPPPQQPPPPPTQPQASGSQPPAGPPTVQPQPQPQAPPQPVQAPPKGQPAITTVGSTAVLAGTIKTSVTGTSIPAGTVSGNVIVNTIAGVPAATFQSINKRLASPVAPGSLTVSHPTPGDAPWGCFAGR</sequence>
<dbReference type="EMBL" id="CABDUW010001621">
    <property type="protein sequence ID" value="VTJ83009.1"/>
    <property type="molecule type" value="Genomic_DNA"/>
</dbReference>
<dbReference type="GO" id="GO:0000812">
    <property type="term" value="C:Swr1 complex"/>
    <property type="evidence" value="ECO:0007669"/>
    <property type="project" value="TreeGrafter"/>
</dbReference>
<evidence type="ECO:0000256" key="10">
    <source>
        <dbReference type="ARBA" id="ARBA00023125"/>
    </source>
</evidence>
<feature type="compositionally biased region" description="Polar residues" evidence="16">
    <location>
        <begin position="113"/>
        <end position="123"/>
    </location>
</feature>
<dbReference type="Gene3D" id="3.40.50.300">
    <property type="entry name" value="P-loop containing nucleotide triphosphate hydrolases"/>
    <property type="match status" value="1"/>
</dbReference>
<protein>
    <recommendedName>
        <fullName evidence="12">E1A-binding protein p400</fullName>
    </recommendedName>
    <alternativeName>
        <fullName evidence="14">Domino homolog</fullName>
    </alternativeName>
    <alternativeName>
        <fullName evidence="13">p400 kDa SWI2/SNF2-related protein</fullName>
    </alternativeName>
</protein>
<dbReference type="PROSITE" id="PS51204">
    <property type="entry name" value="HSA"/>
    <property type="match status" value="1"/>
</dbReference>
<dbReference type="PANTHER" id="PTHR46459:SF1">
    <property type="entry name" value="E1A-BINDING PROTEIN P400"/>
    <property type="match status" value="1"/>
</dbReference>
<evidence type="ECO:0000256" key="2">
    <source>
        <dbReference type="ARBA" id="ARBA00009220"/>
    </source>
</evidence>
<dbReference type="InterPro" id="IPR014001">
    <property type="entry name" value="Helicase_ATP-bd"/>
</dbReference>
<dbReference type="Proteomes" id="UP000662637">
    <property type="component" value="Unassembled WGS sequence"/>
</dbReference>
<dbReference type="Proteomes" id="UP000335636">
    <property type="component" value="Unassembled WGS sequence"/>
</dbReference>
<dbReference type="PROSITE" id="PS50090">
    <property type="entry name" value="MYB_LIKE"/>
    <property type="match status" value="1"/>
</dbReference>
<feature type="domain" description="Helicase ATP-binding" evidence="18">
    <location>
        <begin position="603"/>
        <end position="768"/>
    </location>
</feature>
<dbReference type="GO" id="GO:0003677">
    <property type="term" value="F:DNA binding"/>
    <property type="evidence" value="ECO:0007669"/>
    <property type="project" value="UniProtKB-KW"/>
</dbReference>
<dbReference type="Pfam" id="PF00176">
    <property type="entry name" value="SNF2-rel_dom"/>
    <property type="match status" value="1"/>
</dbReference>
<dbReference type="InterPro" id="IPR000330">
    <property type="entry name" value="SNF2_N"/>
</dbReference>
<feature type="region of interest" description="Disordered" evidence="16">
    <location>
        <begin position="967"/>
        <end position="1082"/>
    </location>
</feature>
<dbReference type="InterPro" id="IPR027417">
    <property type="entry name" value="P-loop_NTPase"/>
</dbReference>
<feature type="compositionally biased region" description="Low complexity" evidence="16">
    <location>
        <begin position="124"/>
        <end position="135"/>
    </location>
</feature>
<dbReference type="GO" id="GO:0004386">
    <property type="term" value="F:helicase activity"/>
    <property type="evidence" value="ECO:0007669"/>
    <property type="project" value="UniProtKB-KW"/>
</dbReference>
<feature type="compositionally biased region" description="Acidic residues" evidence="16">
    <location>
        <begin position="505"/>
        <end position="519"/>
    </location>
</feature>
<evidence type="ECO:0000256" key="7">
    <source>
        <dbReference type="ARBA" id="ARBA00022840"/>
    </source>
</evidence>
<name>A0A5E4CPC5_MARMO</name>
<dbReference type="Pfam" id="PF00271">
    <property type="entry name" value="Helicase_C"/>
    <property type="match status" value="1"/>
</dbReference>
<dbReference type="PROSITE" id="PS51192">
    <property type="entry name" value="HELICASE_ATP_BIND_1"/>
    <property type="match status" value="1"/>
</dbReference>
<feature type="domain" description="HSA" evidence="20">
    <location>
        <begin position="299"/>
        <end position="371"/>
    </location>
</feature>
<feature type="region of interest" description="Disordered" evidence="16">
    <location>
        <begin position="1"/>
        <end position="274"/>
    </location>
</feature>
<evidence type="ECO:0000256" key="12">
    <source>
        <dbReference type="ARBA" id="ARBA00071588"/>
    </source>
</evidence>
<keyword evidence="11" id="KW-0539">Nucleus</keyword>
<comment type="similarity">
    <text evidence="2">Belongs to the SNF2/RAD54 helicase family. SWR1 subfamily.</text>
</comment>
<feature type="domain" description="Myb-like" evidence="17">
    <location>
        <begin position="1857"/>
        <end position="1926"/>
    </location>
</feature>
<dbReference type="InterPro" id="IPR014012">
    <property type="entry name" value="HSA_dom"/>
</dbReference>
<dbReference type="GO" id="GO:0016787">
    <property type="term" value="F:hydrolase activity"/>
    <property type="evidence" value="ECO:0007669"/>
    <property type="project" value="UniProtKB-KW"/>
</dbReference>
<evidence type="ECO:0000259" key="20">
    <source>
        <dbReference type="PROSITE" id="PS51204"/>
    </source>
</evidence>
<dbReference type="FunFam" id="3.40.50.300:FF:001580">
    <property type="entry name" value="E1A binding protein p400"/>
    <property type="match status" value="1"/>
</dbReference>
<evidence type="ECO:0000259" key="17">
    <source>
        <dbReference type="PROSITE" id="PS50090"/>
    </source>
</evidence>
<feature type="compositionally biased region" description="Pro residues" evidence="16">
    <location>
        <begin position="142"/>
        <end position="156"/>
    </location>
</feature>
<feature type="compositionally biased region" description="Low complexity" evidence="16">
    <location>
        <begin position="103"/>
        <end position="112"/>
    </location>
</feature>
<evidence type="ECO:0000259" key="19">
    <source>
        <dbReference type="PROSITE" id="PS51194"/>
    </source>
</evidence>
<evidence type="ECO:0000256" key="1">
    <source>
        <dbReference type="ARBA" id="ARBA00004123"/>
    </source>
</evidence>
<evidence type="ECO:0000256" key="9">
    <source>
        <dbReference type="ARBA" id="ARBA00022990"/>
    </source>
</evidence>
<feature type="compositionally biased region" description="Low complexity" evidence="16">
    <location>
        <begin position="197"/>
        <end position="240"/>
    </location>
</feature>
<dbReference type="SMART" id="SM00490">
    <property type="entry name" value="HELICc"/>
    <property type="match status" value="1"/>
</dbReference>
<evidence type="ECO:0000256" key="8">
    <source>
        <dbReference type="ARBA" id="ARBA00022853"/>
    </source>
</evidence>
<gene>
    <name evidence="21" type="ORF">GHT09_000769</name>
    <name evidence="22" type="ORF">MONAX_5E003721</name>
</gene>
<feature type="compositionally biased region" description="Pro residues" evidence="16">
    <location>
        <begin position="2068"/>
        <end position="2093"/>
    </location>
</feature>
<dbReference type="GO" id="GO:0006325">
    <property type="term" value="P:chromatin organization"/>
    <property type="evidence" value="ECO:0007669"/>
    <property type="project" value="UniProtKB-KW"/>
</dbReference>
<keyword evidence="9" id="KW-0007">Acetylation</keyword>
<accession>A0A5E4CPC5</accession>
<dbReference type="GO" id="GO:0035267">
    <property type="term" value="C:NuA4 histone acetyltransferase complex"/>
    <property type="evidence" value="ECO:0007669"/>
    <property type="project" value="TreeGrafter"/>
</dbReference>
<evidence type="ECO:0000313" key="21">
    <source>
        <dbReference type="EMBL" id="KAF7467835.1"/>
    </source>
</evidence>
<dbReference type="EMBL" id="WJEC01007797">
    <property type="protein sequence ID" value="KAF7467835.1"/>
    <property type="molecule type" value="Genomic_DNA"/>
</dbReference>
<dbReference type="Gene3D" id="1.20.120.850">
    <property type="entry name" value="SWI2/SNF2 ATPases, N-terminal domain"/>
    <property type="match status" value="1"/>
</dbReference>
<dbReference type="FunFam" id="3.40.50.10810:FF:000033">
    <property type="entry name" value="E1A-binding protein p400 isoform X9"/>
    <property type="match status" value="1"/>
</dbReference>
<keyword evidence="3" id="KW-0597">Phosphoprotein</keyword>
<reference evidence="21" key="2">
    <citation type="submission" date="2020-08" db="EMBL/GenBank/DDBJ databases">
        <authorList>
            <person name="Shumante A."/>
            <person name="Zimin A.V."/>
            <person name="Puiu D."/>
            <person name="Salzberg S.L."/>
        </authorList>
    </citation>
    <scope>NUCLEOTIDE SEQUENCE</scope>
    <source>
        <strain evidence="21">WC2-LM</strain>
        <tissue evidence="21">Liver</tissue>
    </source>
</reference>
<feature type="compositionally biased region" description="Low complexity" evidence="16">
    <location>
        <begin position="255"/>
        <end position="264"/>
    </location>
</feature>
<feature type="region of interest" description="Disordered" evidence="16">
    <location>
        <begin position="2021"/>
        <end position="2097"/>
    </location>
</feature>
<evidence type="ECO:0000256" key="3">
    <source>
        <dbReference type="ARBA" id="ARBA00022553"/>
    </source>
</evidence>
<evidence type="ECO:0000256" key="14">
    <source>
        <dbReference type="ARBA" id="ARBA00081554"/>
    </source>
</evidence>
<reference evidence="22 23" key="1">
    <citation type="submission" date="2019-04" db="EMBL/GenBank/DDBJ databases">
        <authorList>
            <person name="Alioto T."/>
            <person name="Alioto T."/>
        </authorList>
    </citation>
    <scope>NUCLEOTIDE SEQUENCE [LARGE SCALE GENOMIC DNA]</scope>
</reference>
<feature type="compositionally biased region" description="Pro residues" evidence="16">
    <location>
        <begin position="2038"/>
        <end position="2059"/>
    </location>
</feature>
<dbReference type="GO" id="GO:0006281">
    <property type="term" value="P:DNA repair"/>
    <property type="evidence" value="ECO:0007669"/>
    <property type="project" value="TreeGrafter"/>
</dbReference>
<evidence type="ECO:0000256" key="15">
    <source>
        <dbReference type="SAM" id="Coils"/>
    </source>
</evidence>
<dbReference type="SMART" id="SM00487">
    <property type="entry name" value="DEXDc"/>
    <property type="match status" value="1"/>
</dbReference>
<organism evidence="22 23">
    <name type="scientific">Marmota monax</name>
    <name type="common">Woodchuck</name>
    <dbReference type="NCBI Taxonomy" id="9995"/>
    <lineage>
        <taxon>Eukaryota</taxon>
        <taxon>Metazoa</taxon>
        <taxon>Chordata</taxon>
        <taxon>Craniata</taxon>
        <taxon>Vertebrata</taxon>
        <taxon>Euteleostomi</taxon>
        <taxon>Mammalia</taxon>
        <taxon>Eutheria</taxon>
        <taxon>Euarchontoglires</taxon>
        <taxon>Glires</taxon>
        <taxon>Rodentia</taxon>
        <taxon>Sciuromorpha</taxon>
        <taxon>Sciuridae</taxon>
        <taxon>Xerinae</taxon>
        <taxon>Marmotini</taxon>
        <taxon>Marmota</taxon>
    </lineage>
</organism>
<dbReference type="GO" id="GO:0005524">
    <property type="term" value="F:ATP binding"/>
    <property type="evidence" value="ECO:0007669"/>
    <property type="project" value="UniProtKB-KW"/>
</dbReference>
<feature type="region of interest" description="Disordered" evidence="16">
    <location>
        <begin position="1613"/>
        <end position="1642"/>
    </location>
</feature>
<dbReference type="CDD" id="cd18793">
    <property type="entry name" value="SF2_C_SNF"/>
    <property type="match status" value="1"/>
</dbReference>
<feature type="coiled-coil region" evidence="15">
    <location>
        <begin position="345"/>
        <end position="407"/>
    </location>
</feature>
<keyword evidence="23" id="KW-1185">Reference proteome</keyword>
<dbReference type="SMART" id="SM00573">
    <property type="entry name" value="HSA"/>
    <property type="match status" value="1"/>
</dbReference>
<dbReference type="InterPro" id="IPR038718">
    <property type="entry name" value="SNF2-like_sf"/>
</dbReference>
<keyword evidence="6" id="KW-0347">Helicase</keyword>
<dbReference type="InterPro" id="IPR001650">
    <property type="entry name" value="Helicase_C-like"/>
</dbReference>